<dbReference type="Proteomes" id="UP000249464">
    <property type="component" value="Unassembled WGS sequence"/>
</dbReference>
<accession>A0A2X0MD21</accession>
<dbReference type="EMBL" id="FQNC01000048">
    <property type="protein sequence ID" value="SGY80154.1"/>
    <property type="molecule type" value="Genomic_DNA"/>
</dbReference>
<organism evidence="2 3">
    <name type="scientific">Microbotryum silenes-dioicae</name>
    <dbReference type="NCBI Taxonomy" id="796604"/>
    <lineage>
        <taxon>Eukaryota</taxon>
        <taxon>Fungi</taxon>
        <taxon>Dikarya</taxon>
        <taxon>Basidiomycota</taxon>
        <taxon>Pucciniomycotina</taxon>
        <taxon>Microbotryomycetes</taxon>
        <taxon>Microbotryales</taxon>
        <taxon>Microbotryaceae</taxon>
        <taxon>Microbotryum</taxon>
    </lineage>
</organism>
<feature type="transmembrane region" description="Helical" evidence="1">
    <location>
        <begin position="405"/>
        <end position="424"/>
    </location>
</feature>
<feature type="transmembrane region" description="Helical" evidence="1">
    <location>
        <begin position="107"/>
        <end position="127"/>
    </location>
</feature>
<name>A0A2X0MD21_9BASI</name>
<feature type="transmembrane region" description="Helical" evidence="1">
    <location>
        <begin position="175"/>
        <end position="203"/>
    </location>
</feature>
<keyword evidence="3" id="KW-1185">Reference proteome</keyword>
<feature type="transmembrane region" description="Helical" evidence="1">
    <location>
        <begin position="366"/>
        <end position="385"/>
    </location>
</feature>
<evidence type="ECO:0000313" key="2">
    <source>
        <dbReference type="EMBL" id="SGY80154.1"/>
    </source>
</evidence>
<feature type="transmembrane region" description="Helical" evidence="1">
    <location>
        <begin position="265"/>
        <end position="289"/>
    </location>
</feature>
<reference evidence="2 3" key="1">
    <citation type="submission" date="2016-11" db="EMBL/GenBank/DDBJ databases">
        <authorList>
            <person name="Jaros S."/>
            <person name="Januszkiewicz K."/>
            <person name="Wedrychowicz H."/>
        </authorList>
    </citation>
    <scope>NUCLEOTIDE SEQUENCE [LARGE SCALE GENOMIC DNA]</scope>
</reference>
<evidence type="ECO:0000313" key="3">
    <source>
        <dbReference type="Proteomes" id="UP000249464"/>
    </source>
</evidence>
<feature type="transmembrane region" description="Helical" evidence="1">
    <location>
        <begin position="139"/>
        <end position="163"/>
    </location>
</feature>
<keyword evidence="1" id="KW-1133">Transmembrane helix</keyword>
<evidence type="ECO:0000256" key="1">
    <source>
        <dbReference type="SAM" id="Phobius"/>
    </source>
</evidence>
<feature type="transmembrane region" description="Helical" evidence="1">
    <location>
        <begin position="57"/>
        <end position="81"/>
    </location>
</feature>
<keyword evidence="1" id="KW-0812">Transmembrane</keyword>
<sequence>MAAPLAALIKLLQDNVGEKIAAEWINRSIAEDQNPFNFVLAAAHELIFPGLGRSPIIQAWCLVALFIVSMMIALAGLILRLRQGRFWLVHRIDSRVTMPNISIQNSFWAFMYSALSIVALAMTARIAAGTDYSSWYVNFGSFLPLVLFMGQYAEIWASCSSYFVRRTGRHEDDPLLVSICFMFLPLAWPLLAIIPPLVGFIIAAQNLHQIFAGARRCLSNFQALSAAWVPGMGTDNLLAQLTEGMEPLHQVLASGLAYTSYTQLAFGYMGSILAITFVLYIIASVVEVMNLRRQSHKLRHQIQVGVARPPQRLSFPPKISLNSAAGTISSEPAWNGFQMNCSGDDALTSQIKIQESLLEWATTNRFLTAIPVSLMLLFNSGLSFWSAAKPIHLGNNYRPVQNMTIVAAWINVILSTIVAVLILFRSLSGSPEVTLKVKSWAPWLPLAPTSTSPTTTFTAPAPLTMSYHTGSTKKNSFMLAEDSQNDLTMPESAGTVSGITIQRERQVLVVDGTQHSSV</sequence>
<dbReference type="AlphaFoldDB" id="A0A2X0MD21"/>
<gene>
    <name evidence="2" type="primary">BQ5605_C008g05313</name>
    <name evidence="2" type="ORF">BQ5605_C008G05313</name>
</gene>
<proteinExistence type="predicted"/>
<protein>
    <submittedName>
        <fullName evidence="2">BQ5605_C008g05313 protein</fullName>
    </submittedName>
</protein>
<keyword evidence="1" id="KW-0472">Membrane</keyword>